<comment type="function">
    <text evidence="5">One of the primary rRNA binding proteins, this protein initially binds near the 5'-end of the 23S rRNA. It is important during the early stages of 50S assembly. It makes multiple contacts with different domains of the 23S rRNA in the assembled 50S subunit and ribosome.</text>
</comment>
<evidence type="ECO:0000256" key="3">
    <source>
        <dbReference type="ARBA" id="ARBA00023274"/>
    </source>
</evidence>
<sequence length="206" mass="22759">MEIKVYNLAGEVVGREEFDTSGLAPVNQKLLYYAVNAYRANQRQGTASTKTRGEVSGGGHKPWRQKGTGRARVGSNRSPLWRKGGITFGPRPRDYRVELPAKMRRRAQAEAIKAKIMAGSVGLLENLQLAEPKTKLVGAFLKKSGICGKILLFAPRDAADFRRAGRNIPGMKFADLRTADFYSILNADYLIAPHSDWGALQERLKA</sequence>
<comment type="function">
    <text evidence="5">Forms part of the polypeptide exit tunnel.</text>
</comment>
<evidence type="ECO:0000256" key="1">
    <source>
        <dbReference type="ARBA" id="ARBA00010528"/>
    </source>
</evidence>
<dbReference type="GO" id="GO:0006412">
    <property type="term" value="P:translation"/>
    <property type="evidence" value="ECO:0007669"/>
    <property type="project" value="UniProtKB-UniRule"/>
</dbReference>
<evidence type="ECO:0000313" key="7">
    <source>
        <dbReference type="EMBL" id="OPZ92747.1"/>
    </source>
</evidence>
<keyword evidence="5" id="KW-0694">RNA-binding</keyword>
<dbReference type="InterPro" id="IPR002136">
    <property type="entry name" value="Ribosomal_uL4"/>
</dbReference>
<dbReference type="GO" id="GO:0005840">
    <property type="term" value="C:ribosome"/>
    <property type="evidence" value="ECO:0007669"/>
    <property type="project" value="UniProtKB-KW"/>
</dbReference>
<dbReference type="InterPro" id="IPR023574">
    <property type="entry name" value="Ribosomal_uL4_dom_sf"/>
</dbReference>
<comment type="subunit">
    <text evidence="5">Part of the 50S ribosomal subunit.</text>
</comment>
<accession>A0A1V5MHM2</accession>
<dbReference type="GO" id="GO:0019843">
    <property type="term" value="F:rRNA binding"/>
    <property type="evidence" value="ECO:0007669"/>
    <property type="project" value="UniProtKB-UniRule"/>
</dbReference>
<dbReference type="AlphaFoldDB" id="A0A1V5MHM2"/>
<evidence type="ECO:0000256" key="2">
    <source>
        <dbReference type="ARBA" id="ARBA00022980"/>
    </source>
</evidence>
<keyword evidence="3 5" id="KW-0687">Ribonucleoprotein</keyword>
<protein>
    <recommendedName>
        <fullName evidence="4 5">Large ribosomal subunit protein uL4</fullName>
    </recommendedName>
</protein>
<evidence type="ECO:0000256" key="5">
    <source>
        <dbReference type="HAMAP-Rule" id="MF_01328"/>
    </source>
</evidence>
<dbReference type="GO" id="GO:1990904">
    <property type="term" value="C:ribonucleoprotein complex"/>
    <property type="evidence" value="ECO:0007669"/>
    <property type="project" value="UniProtKB-KW"/>
</dbReference>
<keyword evidence="2 5" id="KW-0689">Ribosomal protein</keyword>
<reference evidence="7" key="1">
    <citation type="submission" date="2017-02" db="EMBL/GenBank/DDBJ databases">
        <title>Delving into the versatile metabolic prowess of the omnipresent phylum Bacteroidetes.</title>
        <authorList>
            <person name="Nobu M.K."/>
            <person name="Mei R."/>
            <person name="Narihiro T."/>
            <person name="Kuroda K."/>
            <person name="Liu W.-T."/>
        </authorList>
    </citation>
    <scope>NUCLEOTIDE SEQUENCE</scope>
    <source>
        <strain evidence="7">ADurb.Bin417</strain>
    </source>
</reference>
<dbReference type="InterPro" id="IPR013005">
    <property type="entry name" value="Ribosomal_uL4-like"/>
</dbReference>
<comment type="caution">
    <text evidence="7">The sequence shown here is derived from an EMBL/GenBank/DDBJ whole genome shotgun (WGS) entry which is preliminary data.</text>
</comment>
<evidence type="ECO:0000256" key="4">
    <source>
        <dbReference type="ARBA" id="ARBA00035244"/>
    </source>
</evidence>
<gene>
    <name evidence="5 7" type="primary">rplD</name>
    <name evidence="7" type="ORF">BWY73_00643</name>
</gene>
<dbReference type="Gene3D" id="3.40.1370.10">
    <property type="match status" value="1"/>
</dbReference>
<comment type="similarity">
    <text evidence="1 5">Belongs to the universal ribosomal protein uL4 family.</text>
</comment>
<dbReference type="Proteomes" id="UP000485484">
    <property type="component" value="Unassembled WGS sequence"/>
</dbReference>
<dbReference type="EMBL" id="MWAK01000071">
    <property type="protein sequence ID" value="OPZ92747.1"/>
    <property type="molecule type" value="Genomic_DNA"/>
</dbReference>
<keyword evidence="5" id="KW-0699">rRNA-binding</keyword>
<dbReference type="PANTHER" id="PTHR10746">
    <property type="entry name" value="50S RIBOSOMAL PROTEIN L4"/>
    <property type="match status" value="1"/>
</dbReference>
<evidence type="ECO:0000256" key="6">
    <source>
        <dbReference type="SAM" id="MobiDB-lite"/>
    </source>
</evidence>
<dbReference type="Pfam" id="PF00573">
    <property type="entry name" value="Ribosomal_L4"/>
    <property type="match status" value="1"/>
</dbReference>
<feature type="region of interest" description="Disordered" evidence="6">
    <location>
        <begin position="43"/>
        <end position="76"/>
    </location>
</feature>
<dbReference type="SUPFAM" id="SSF52166">
    <property type="entry name" value="Ribosomal protein L4"/>
    <property type="match status" value="1"/>
</dbReference>
<dbReference type="NCBIfam" id="TIGR03953">
    <property type="entry name" value="rplD_bact"/>
    <property type="match status" value="1"/>
</dbReference>
<proteinExistence type="inferred from homology"/>
<dbReference type="HAMAP" id="MF_01328_B">
    <property type="entry name" value="Ribosomal_uL4_B"/>
    <property type="match status" value="1"/>
</dbReference>
<organism evidence="7">
    <name type="scientific">candidate division TA06 bacterium ADurb.Bin417</name>
    <dbReference type="NCBI Taxonomy" id="1852828"/>
    <lineage>
        <taxon>Bacteria</taxon>
        <taxon>Bacteria division TA06</taxon>
    </lineage>
</organism>
<dbReference type="GO" id="GO:0003735">
    <property type="term" value="F:structural constituent of ribosome"/>
    <property type="evidence" value="ECO:0007669"/>
    <property type="project" value="InterPro"/>
</dbReference>
<name>A0A1V5MHM2_UNCT6</name>
<dbReference type="PANTHER" id="PTHR10746:SF6">
    <property type="entry name" value="LARGE RIBOSOMAL SUBUNIT PROTEIN UL4M"/>
    <property type="match status" value="1"/>
</dbReference>